<dbReference type="Proteomes" id="UP001055303">
    <property type="component" value="Unassembled WGS sequence"/>
</dbReference>
<feature type="region of interest" description="Disordered" evidence="1">
    <location>
        <begin position="264"/>
        <end position="303"/>
    </location>
</feature>
<keyword evidence="5" id="KW-1185">Reference proteome</keyword>
<reference evidence="3 4" key="1">
    <citation type="submission" date="2019-06" db="EMBL/GenBank/DDBJ databases">
        <authorList>
            <person name="Rodrigo-Torres L."/>
            <person name="Arahal R. D."/>
            <person name="Lucena T."/>
        </authorList>
    </citation>
    <scope>NUCLEOTIDE SEQUENCE [LARGE SCALE GENOMIC DNA]</scope>
    <source>
        <strain evidence="3 4">SW08-7</strain>
    </source>
</reference>
<sequence>MRSRISLQLTAYAICRRFCAPSQEEIDSTPWETVKKRWNVRATKLWSEVQNGTAADDLIMAVGPILPSIRLHTQMEEPVERRMTKLAGQHTLSAFAKSVRGFGPAGLAKVIAECGDPAAYRSPAALWKRMGLAVIDGQRQRRVKDKDLAIKMGYVAERRSAMWNVGGSVIGGMGRGPRPLVGEDVEAREDLTRYQKLFIARLRYLVQRGDVDEVTGKPRWSRPPVTDKKTGELRESFSTHAASEAKRYVEKRLLKDLWRAARGLNTSDDGEEAASSGHPDDHGSEGTPAAVGTVPGGGGGDDR</sequence>
<organism evidence="3 4">
    <name type="scientific">Methylobacterium dankookense</name>
    <dbReference type="NCBI Taxonomy" id="560405"/>
    <lineage>
        <taxon>Bacteria</taxon>
        <taxon>Pseudomonadati</taxon>
        <taxon>Pseudomonadota</taxon>
        <taxon>Alphaproteobacteria</taxon>
        <taxon>Hyphomicrobiales</taxon>
        <taxon>Methylobacteriaceae</taxon>
        <taxon>Methylobacterium</taxon>
    </lineage>
</organism>
<feature type="region of interest" description="Disordered" evidence="1">
    <location>
        <begin position="214"/>
        <end position="238"/>
    </location>
</feature>
<feature type="compositionally biased region" description="Basic and acidic residues" evidence="1">
    <location>
        <begin position="225"/>
        <end position="238"/>
    </location>
</feature>
<accession>A0A564G528</accession>
<reference evidence="2" key="3">
    <citation type="submission" date="2021-08" db="EMBL/GenBank/DDBJ databases">
        <authorList>
            <person name="Tani A."/>
            <person name="Ola A."/>
            <person name="Ogura Y."/>
            <person name="Katsura K."/>
            <person name="Hayashi T."/>
        </authorList>
    </citation>
    <scope>NUCLEOTIDE SEQUENCE</scope>
    <source>
        <strain evidence="2">DSM 22415</strain>
    </source>
</reference>
<dbReference type="EMBL" id="BPQI01000164">
    <property type="protein sequence ID" value="GJD58689.1"/>
    <property type="molecule type" value="Genomic_DNA"/>
</dbReference>
<dbReference type="Proteomes" id="UP000401717">
    <property type="component" value="Unassembled WGS sequence"/>
</dbReference>
<gene>
    <name evidence="2" type="ORF">IFDJLNFL_4612</name>
    <name evidence="3" type="ORF">MTDSW087_04917</name>
</gene>
<protein>
    <submittedName>
        <fullName evidence="3">Uncharacterized protein</fullName>
    </submittedName>
</protein>
<evidence type="ECO:0000313" key="3">
    <source>
        <dbReference type="EMBL" id="VUF15182.1"/>
    </source>
</evidence>
<proteinExistence type="predicted"/>
<dbReference type="EMBL" id="CABFVH010000048">
    <property type="protein sequence ID" value="VUF15182.1"/>
    <property type="molecule type" value="Genomic_DNA"/>
</dbReference>
<evidence type="ECO:0000313" key="2">
    <source>
        <dbReference type="EMBL" id="GJD58689.1"/>
    </source>
</evidence>
<reference evidence="2" key="2">
    <citation type="journal article" date="2021" name="Front. Microbiol.">
        <title>Comprehensive Comparative Genomics and Phenotyping of Methylobacterium Species.</title>
        <authorList>
            <person name="Alessa O."/>
            <person name="Ogura Y."/>
            <person name="Fujitani Y."/>
            <person name="Takami H."/>
            <person name="Hayashi T."/>
            <person name="Sahin N."/>
            <person name="Tani A."/>
        </authorList>
    </citation>
    <scope>NUCLEOTIDE SEQUENCE</scope>
    <source>
        <strain evidence="2">DSM 22415</strain>
    </source>
</reference>
<evidence type="ECO:0000256" key="1">
    <source>
        <dbReference type="SAM" id="MobiDB-lite"/>
    </source>
</evidence>
<evidence type="ECO:0000313" key="4">
    <source>
        <dbReference type="Proteomes" id="UP000401717"/>
    </source>
</evidence>
<evidence type="ECO:0000313" key="5">
    <source>
        <dbReference type="Proteomes" id="UP001055303"/>
    </source>
</evidence>
<feature type="compositionally biased region" description="Gly residues" evidence="1">
    <location>
        <begin position="294"/>
        <end position="303"/>
    </location>
</feature>
<dbReference type="AlphaFoldDB" id="A0A564G528"/>
<name>A0A564G528_9HYPH</name>